<comment type="caution">
    <text evidence="1">The sequence shown here is derived from an EMBL/GenBank/DDBJ whole genome shotgun (WGS) entry which is preliminary data.</text>
</comment>
<reference evidence="1" key="1">
    <citation type="journal article" date="2020" name="Stud. Mycol.">
        <title>101 Dothideomycetes genomes: a test case for predicting lifestyles and emergence of pathogens.</title>
        <authorList>
            <person name="Haridas S."/>
            <person name="Albert R."/>
            <person name="Binder M."/>
            <person name="Bloem J."/>
            <person name="Labutti K."/>
            <person name="Salamov A."/>
            <person name="Andreopoulos B."/>
            <person name="Baker S."/>
            <person name="Barry K."/>
            <person name="Bills G."/>
            <person name="Bluhm B."/>
            <person name="Cannon C."/>
            <person name="Castanera R."/>
            <person name="Culley D."/>
            <person name="Daum C."/>
            <person name="Ezra D."/>
            <person name="Gonzalez J."/>
            <person name="Henrissat B."/>
            <person name="Kuo A."/>
            <person name="Liang C."/>
            <person name="Lipzen A."/>
            <person name="Lutzoni F."/>
            <person name="Magnuson J."/>
            <person name="Mondo S."/>
            <person name="Nolan M."/>
            <person name="Ohm R."/>
            <person name="Pangilinan J."/>
            <person name="Park H.-J."/>
            <person name="Ramirez L."/>
            <person name="Alfaro M."/>
            <person name="Sun H."/>
            <person name="Tritt A."/>
            <person name="Yoshinaga Y."/>
            <person name="Zwiers L.-H."/>
            <person name="Turgeon B."/>
            <person name="Goodwin S."/>
            <person name="Spatafora J."/>
            <person name="Crous P."/>
            <person name="Grigoriev I."/>
        </authorList>
    </citation>
    <scope>NUCLEOTIDE SEQUENCE</scope>
    <source>
        <strain evidence="1">ATCC 200398</strain>
    </source>
</reference>
<evidence type="ECO:0000313" key="2">
    <source>
        <dbReference type="Proteomes" id="UP000799755"/>
    </source>
</evidence>
<gene>
    <name evidence="1" type="ORF">BDR25DRAFT_351678</name>
</gene>
<protein>
    <submittedName>
        <fullName evidence="1">Uncharacterized protein</fullName>
    </submittedName>
</protein>
<keyword evidence="2" id="KW-1185">Reference proteome</keyword>
<name>A0ACB6R4S0_9PLEO</name>
<dbReference type="EMBL" id="MU003498">
    <property type="protein sequence ID" value="KAF2474146.1"/>
    <property type="molecule type" value="Genomic_DNA"/>
</dbReference>
<dbReference type="Proteomes" id="UP000799755">
    <property type="component" value="Unassembled WGS sequence"/>
</dbReference>
<organism evidence="1 2">
    <name type="scientific">Lindgomyces ingoldianus</name>
    <dbReference type="NCBI Taxonomy" id="673940"/>
    <lineage>
        <taxon>Eukaryota</taxon>
        <taxon>Fungi</taxon>
        <taxon>Dikarya</taxon>
        <taxon>Ascomycota</taxon>
        <taxon>Pezizomycotina</taxon>
        <taxon>Dothideomycetes</taxon>
        <taxon>Pleosporomycetidae</taxon>
        <taxon>Pleosporales</taxon>
        <taxon>Lindgomycetaceae</taxon>
        <taxon>Lindgomyces</taxon>
    </lineage>
</organism>
<sequence>MYRKFFAYSGESVQRINISWLRSVIYGEIPYVLLAKVSYLAPKCCSIVTNFRMPTLEFLRAPQPYHVKTSIFSITLTIHASNYYENSSMDSFHKLFTRKLFVTRTGARISRPPNSRADPGIKETPPNAPTANQTTGKLMLRKQGMVVPKIAGPTAHDIGDAQVHIEWGERKGKDEDAITIVFAKFNRYAPLALRQRSPETLEY</sequence>
<accession>A0ACB6R4S0</accession>
<evidence type="ECO:0000313" key="1">
    <source>
        <dbReference type="EMBL" id="KAF2474146.1"/>
    </source>
</evidence>
<proteinExistence type="predicted"/>